<dbReference type="InterPro" id="IPR043472">
    <property type="entry name" value="Macro_dom-like"/>
</dbReference>
<evidence type="ECO:0000313" key="3">
    <source>
        <dbReference type="Proteomes" id="UP000789595"/>
    </source>
</evidence>
<dbReference type="SUPFAM" id="SSF52949">
    <property type="entry name" value="Macro domain-like"/>
    <property type="match status" value="1"/>
</dbReference>
<feature type="domain" description="Macro" evidence="1">
    <location>
        <begin position="1"/>
        <end position="248"/>
    </location>
</feature>
<gene>
    <name evidence="2" type="ORF">PECAL_2P27830</name>
</gene>
<reference evidence="2" key="1">
    <citation type="submission" date="2021-11" db="EMBL/GenBank/DDBJ databases">
        <authorList>
            <consortium name="Genoscope - CEA"/>
            <person name="William W."/>
        </authorList>
    </citation>
    <scope>NUCLEOTIDE SEQUENCE</scope>
</reference>
<comment type="caution">
    <text evidence="2">The sequence shown here is derived from an EMBL/GenBank/DDBJ whole genome shotgun (WGS) entry which is preliminary data.</text>
</comment>
<dbReference type="AlphaFoldDB" id="A0A8J2SBG7"/>
<dbReference type="OrthoDB" id="202159at2759"/>
<proteinExistence type="predicted"/>
<protein>
    <recommendedName>
        <fullName evidence="1">Macro domain-containing protein</fullName>
    </recommendedName>
</protein>
<accession>A0A8J2SBG7</accession>
<evidence type="ECO:0000313" key="2">
    <source>
        <dbReference type="EMBL" id="CAH0369653.1"/>
    </source>
</evidence>
<dbReference type="Gene3D" id="3.40.220.10">
    <property type="entry name" value="Leucine Aminopeptidase, subunit E, domain 1"/>
    <property type="match status" value="1"/>
</dbReference>
<dbReference type="Proteomes" id="UP000789595">
    <property type="component" value="Unassembled WGS sequence"/>
</dbReference>
<dbReference type="PROSITE" id="PS51154">
    <property type="entry name" value="MACRO"/>
    <property type="match status" value="1"/>
</dbReference>
<sequence length="253" mass="26919">MHRLARYRSGRVELWITPCVVTMPPPRSTALIVPTNERLCGTQFAHFPKGGPTPAATKIGERDYERPRAERLLYQCESVDGIVTEFGGAAYESAIADLPIVSGDADYPVRCKTGGAVRVPIATGPLAAFADGLILAVPPFYASLSWRGQLLNAYSNAFALGPPTRRIATPLMGAGTRGAPVAEAAAVAAEATRECLAAEAPAVQASIETLLEQDEGESAIQYAPQTIRFCVLDDDVGEIVDSALDEALTWNMT</sequence>
<dbReference type="EMBL" id="CAKKNE010000002">
    <property type="protein sequence ID" value="CAH0369653.1"/>
    <property type="molecule type" value="Genomic_DNA"/>
</dbReference>
<organism evidence="2 3">
    <name type="scientific">Pelagomonas calceolata</name>
    <dbReference type="NCBI Taxonomy" id="35677"/>
    <lineage>
        <taxon>Eukaryota</taxon>
        <taxon>Sar</taxon>
        <taxon>Stramenopiles</taxon>
        <taxon>Ochrophyta</taxon>
        <taxon>Pelagophyceae</taxon>
        <taxon>Pelagomonadales</taxon>
        <taxon>Pelagomonadaceae</taxon>
        <taxon>Pelagomonas</taxon>
    </lineage>
</organism>
<name>A0A8J2SBG7_9STRA</name>
<keyword evidence="3" id="KW-1185">Reference proteome</keyword>
<dbReference type="InterPro" id="IPR002589">
    <property type="entry name" value="Macro_dom"/>
</dbReference>
<evidence type="ECO:0000259" key="1">
    <source>
        <dbReference type="PROSITE" id="PS51154"/>
    </source>
</evidence>